<protein>
    <submittedName>
        <fullName evidence="3">Polymer-forming cytoskeletal protein</fullName>
    </submittedName>
</protein>
<evidence type="ECO:0000313" key="3">
    <source>
        <dbReference type="EMBL" id="NYS61010.1"/>
    </source>
</evidence>
<keyword evidence="4" id="KW-1185">Reference proteome</keyword>
<accession>A0A7Z0LL98</accession>
<dbReference type="EMBL" id="JACCDF010000007">
    <property type="protein sequence ID" value="NYS61010.1"/>
    <property type="molecule type" value="Genomic_DNA"/>
</dbReference>
<proteinExistence type="inferred from homology"/>
<dbReference type="PANTHER" id="PTHR35024:SF4">
    <property type="entry name" value="POLYMER-FORMING CYTOSKELETAL PROTEIN"/>
    <property type="match status" value="1"/>
</dbReference>
<dbReference type="RefSeq" id="WP_179930332.1">
    <property type="nucleotide sequence ID" value="NZ_JACCDF010000007.1"/>
</dbReference>
<keyword evidence="2" id="KW-1133">Transmembrane helix</keyword>
<dbReference type="AlphaFoldDB" id="A0A7Z0LL98"/>
<name>A0A7Z0LL98_9GAMM</name>
<keyword evidence="2" id="KW-0812">Transmembrane</keyword>
<keyword evidence="2" id="KW-0472">Membrane</keyword>
<organism evidence="3 4">
    <name type="scientific">Vreelandella salicampi</name>
    <dbReference type="NCBI Taxonomy" id="1449798"/>
    <lineage>
        <taxon>Bacteria</taxon>
        <taxon>Pseudomonadati</taxon>
        <taxon>Pseudomonadota</taxon>
        <taxon>Gammaproteobacteria</taxon>
        <taxon>Oceanospirillales</taxon>
        <taxon>Halomonadaceae</taxon>
        <taxon>Vreelandella</taxon>
    </lineage>
</organism>
<comment type="similarity">
    <text evidence="1">Belongs to the bactofilin family.</text>
</comment>
<dbReference type="Proteomes" id="UP000586119">
    <property type="component" value="Unassembled WGS sequence"/>
</dbReference>
<comment type="caution">
    <text evidence="3">The sequence shown here is derived from an EMBL/GenBank/DDBJ whole genome shotgun (WGS) entry which is preliminary data.</text>
</comment>
<feature type="transmembrane region" description="Helical" evidence="2">
    <location>
        <begin position="6"/>
        <end position="23"/>
    </location>
</feature>
<evidence type="ECO:0000256" key="1">
    <source>
        <dbReference type="ARBA" id="ARBA00044755"/>
    </source>
</evidence>
<dbReference type="InterPro" id="IPR007607">
    <property type="entry name" value="BacA/B"/>
</dbReference>
<dbReference type="Pfam" id="PF04519">
    <property type="entry name" value="Bactofilin"/>
    <property type="match status" value="1"/>
</dbReference>
<dbReference type="PANTHER" id="PTHR35024">
    <property type="entry name" value="HYPOTHETICAL CYTOSOLIC PROTEIN"/>
    <property type="match status" value="1"/>
</dbReference>
<reference evidence="3 4" key="1">
    <citation type="journal article" date="2015" name="Int. J. Syst. Evol. Microbiol.">
        <title>Halomonas salicampi sp. nov., a halotolerant and alkalitolerant bacterium isolated from a saltern soil.</title>
        <authorList>
            <person name="Lee J.C."/>
            <person name="Kim Y.S."/>
            <person name="Yun B.S."/>
            <person name="Whang K.S."/>
        </authorList>
    </citation>
    <scope>NUCLEOTIDE SEQUENCE [LARGE SCALE GENOMIC DNA]</scope>
    <source>
        <strain evidence="3 4">BH103</strain>
    </source>
</reference>
<gene>
    <name evidence="3" type="ORF">HZS81_09595</name>
</gene>
<evidence type="ECO:0000313" key="4">
    <source>
        <dbReference type="Proteomes" id="UP000586119"/>
    </source>
</evidence>
<sequence>MAIETWLIVIGVAVMTMIIFDGKRKKKKNQMARADTSMPLDAVNDELASNMTSPPDDAYNRLAPDASSVLGSQQDGSHLGVATQIQGKIIANEGVSIKGRVVGAVIARNQFIQLASSSVVNASLESAHVFIDGYLEGDINASQRVTLMSDARVRGTISTNSFACHEGASVNGSILPSQGKTIVFPKKSPLDERADVKDNV</sequence>
<evidence type="ECO:0000256" key="2">
    <source>
        <dbReference type="SAM" id="Phobius"/>
    </source>
</evidence>